<dbReference type="Gene3D" id="2.60.40.2030">
    <property type="match status" value="1"/>
</dbReference>
<dbReference type="EMBL" id="CP136051">
    <property type="protein sequence ID" value="WOK08519.1"/>
    <property type="molecule type" value="Genomic_DNA"/>
</dbReference>
<dbReference type="Pfam" id="PF18942">
    <property type="entry name" value="DUF5689"/>
    <property type="match status" value="1"/>
</dbReference>
<dbReference type="InterPro" id="IPR043744">
    <property type="entry name" value="DUF5689"/>
</dbReference>
<feature type="domain" description="DUF5689" evidence="1">
    <location>
        <begin position="280"/>
        <end position="471"/>
    </location>
</feature>
<reference evidence="2 3" key="1">
    <citation type="journal article" date="2023" name="Microbiol. Resour. Announc.">
        <title>Complete Genome Sequence of Imperialibacter roseus strain P4T.</title>
        <authorList>
            <person name="Tizabi D.R."/>
            <person name="Bachvaroff T."/>
            <person name="Hill R.T."/>
        </authorList>
    </citation>
    <scope>NUCLEOTIDE SEQUENCE [LARGE SCALE GENOMIC DNA]</scope>
    <source>
        <strain evidence="2 3">P4T</strain>
    </source>
</reference>
<accession>A0ABZ0IWM4</accession>
<dbReference type="InterPro" id="IPR038081">
    <property type="entry name" value="CalX-like_sf"/>
</dbReference>
<dbReference type="RefSeq" id="WP_317491157.1">
    <property type="nucleotide sequence ID" value="NZ_CP136051.1"/>
</dbReference>
<keyword evidence="3" id="KW-1185">Reference proteome</keyword>
<evidence type="ECO:0000313" key="2">
    <source>
        <dbReference type="EMBL" id="WOK08519.1"/>
    </source>
</evidence>
<name>A0ABZ0IWM4_9BACT</name>
<gene>
    <name evidence="2" type="ORF">RT717_07710</name>
</gene>
<organism evidence="2 3">
    <name type="scientific">Imperialibacter roseus</name>
    <dbReference type="NCBI Taxonomy" id="1324217"/>
    <lineage>
        <taxon>Bacteria</taxon>
        <taxon>Pseudomonadati</taxon>
        <taxon>Bacteroidota</taxon>
        <taxon>Cytophagia</taxon>
        <taxon>Cytophagales</taxon>
        <taxon>Flammeovirgaceae</taxon>
        <taxon>Imperialibacter</taxon>
    </lineage>
</organism>
<evidence type="ECO:0000259" key="1">
    <source>
        <dbReference type="Pfam" id="PF18942"/>
    </source>
</evidence>
<evidence type="ECO:0000313" key="3">
    <source>
        <dbReference type="Proteomes" id="UP001302349"/>
    </source>
</evidence>
<proteinExistence type="predicted"/>
<dbReference type="Proteomes" id="UP001302349">
    <property type="component" value="Chromosome"/>
</dbReference>
<sequence>MKTHFFKSFFYAVAIGATLFGCSKDDDQEPGPVAVSVEFLNTTHNIAEVGDSVQVVVALSADAPTDGTVFVKLFGDAVYGEDFVTKPAAVNGVVRMDFQEVMRTNIFTVHRLKNDNKRDESTITLTVANVSQGYLIGSKATSNVKLLELPEEPAGARINFEDVFLHLSEYEVNGYAVNLKLTNPLTEKETVTLVIDAPNGRNYGTHFTTAPAAVQNMIEIEVLPGASAVQFIIFPADDALVLGTYEMTFSIDATTGRLEKGEILQLAVRIEENDEEQAVEVHSIAELRDYFDEFDGEFWMSTDYLIEGVITSADNVIDDKTAYIQDETGGIMLRFTGRNFLKTGDRVRINLVNGSGNNFNGQKGIANVHDMLGVVLQHNQTVAPEVITFDQLYSGNYEGKRVTITGVKFRDADGAKAFNGTWAIVSEASGAYVNTYPRASFSHFKLPEGTVTVTGIVGDWGRILPQDLQDILR</sequence>
<dbReference type="PROSITE" id="PS51257">
    <property type="entry name" value="PROKAR_LIPOPROTEIN"/>
    <property type="match status" value="1"/>
</dbReference>
<protein>
    <submittedName>
        <fullName evidence="2">DUF5689 domain-containing protein</fullName>
    </submittedName>
</protein>